<keyword evidence="10" id="KW-1185">Reference proteome</keyword>
<dbReference type="PANTHER" id="PTHR34820">
    <property type="entry name" value="INNER MEMBRANE PROTEIN YEBZ"/>
    <property type="match status" value="1"/>
</dbReference>
<name>A0ABY8H5G1_9MICC</name>
<dbReference type="InterPro" id="IPR014756">
    <property type="entry name" value="Ig_E-set"/>
</dbReference>
<keyword evidence="2" id="KW-0479">Metal-binding</keyword>
<feature type="chain" id="PRO_5045072402" evidence="7">
    <location>
        <begin position="29"/>
        <end position="218"/>
    </location>
</feature>
<evidence type="ECO:0000256" key="2">
    <source>
        <dbReference type="ARBA" id="ARBA00022723"/>
    </source>
</evidence>
<dbReference type="InterPro" id="IPR014755">
    <property type="entry name" value="Cu-Rt/internalin_Ig-like"/>
</dbReference>
<gene>
    <name evidence="9" type="ORF">P8192_11870</name>
</gene>
<evidence type="ECO:0000259" key="8">
    <source>
        <dbReference type="Pfam" id="PF04234"/>
    </source>
</evidence>
<sequence>MNTLFRTTGTAAALGTALLLATATTALAHDELLESTPARGETLTTTPEDVVLTFSGAPLDGEGLSNLIDITDAEGNSWTSGEVTIDGYDLTTDTCAGMPNGDYTLGYRVVYSDGHVGEESFSFTLDDPEAPSAEEAVAPGAGCEAAEPSDSASAVESAEAADTDESVDAAEVAPAVPGWIWIAVLVAVVVMAIGAVWVIRTVRQHDGASTNGSGPEQG</sequence>
<keyword evidence="4" id="KW-0186">Copper</keyword>
<keyword evidence="3 7" id="KW-0732">Signal</keyword>
<proteinExistence type="predicted"/>
<feature type="domain" description="CopC" evidence="8">
    <location>
        <begin position="29"/>
        <end position="125"/>
    </location>
</feature>
<keyword evidence="6" id="KW-1133">Transmembrane helix</keyword>
<feature type="transmembrane region" description="Helical" evidence="6">
    <location>
        <begin position="179"/>
        <end position="199"/>
    </location>
</feature>
<evidence type="ECO:0000313" key="10">
    <source>
        <dbReference type="Proteomes" id="UP001219037"/>
    </source>
</evidence>
<protein>
    <submittedName>
        <fullName evidence="9">Copper resistance protein CopC</fullName>
    </submittedName>
</protein>
<dbReference type="Gene3D" id="2.60.40.1220">
    <property type="match status" value="1"/>
</dbReference>
<dbReference type="InterPro" id="IPR007348">
    <property type="entry name" value="CopC_dom"/>
</dbReference>
<feature type="compositionally biased region" description="Low complexity" evidence="5">
    <location>
        <begin position="143"/>
        <end position="158"/>
    </location>
</feature>
<keyword evidence="6" id="KW-0472">Membrane</keyword>
<dbReference type="RefSeq" id="WP_278157245.1">
    <property type="nucleotide sequence ID" value="NZ_CP121252.1"/>
</dbReference>
<organism evidence="9 10">
    <name type="scientific">Citricoccus muralis</name>
    <dbReference type="NCBI Taxonomy" id="169134"/>
    <lineage>
        <taxon>Bacteria</taxon>
        <taxon>Bacillati</taxon>
        <taxon>Actinomycetota</taxon>
        <taxon>Actinomycetes</taxon>
        <taxon>Micrococcales</taxon>
        <taxon>Micrococcaceae</taxon>
        <taxon>Citricoccus</taxon>
    </lineage>
</organism>
<dbReference type="SUPFAM" id="SSF81296">
    <property type="entry name" value="E set domains"/>
    <property type="match status" value="1"/>
</dbReference>
<evidence type="ECO:0000256" key="3">
    <source>
        <dbReference type="ARBA" id="ARBA00022729"/>
    </source>
</evidence>
<reference evidence="9 10" key="1">
    <citation type="submission" date="2023-04" db="EMBL/GenBank/DDBJ databases">
        <title>Funneling lignin-derived compounds into biodiesel using alkali-halophilic Citricoccus sp. P2.</title>
        <authorList>
            <person name="Luo C.-B."/>
        </authorList>
    </citation>
    <scope>NUCLEOTIDE SEQUENCE [LARGE SCALE GENOMIC DNA]</scope>
    <source>
        <strain evidence="9 10">P2</strain>
    </source>
</reference>
<feature type="region of interest" description="Disordered" evidence="5">
    <location>
        <begin position="143"/>
        <end position="166"/>
    </location>
</feature>
<dbReference type="InterPro" id="IPR032694">
    <property type="entry name" value="CopC/D"/>
</dbReference>
<comment type="subcellular location">
    <subcellularLocation>
        <location evidence="1">Cell envelope</location>
    </subcellularLocation>
</comment>
<dbReference type="Pfam" id="PF04234">
    <property type="entry name" value="CopC"/>
    <property type="match status" value="1"/>
</dbReference>
<evidence type="ECO:0000256" key="5">
    <source>
        <dbReference type="SAM" id="MobiDB-lite"/>
    </source>
</evidence>
<evidence type="ECO:0000256" key="4">
    <source>
        <dbReference type="ARBA" id="ARBA00023008"/>
    </source>
</evidence>
<feature type="signal peptide" evidence="7">
    <location>
        <begin position="1"/>
        <end position="28"/>
    </location>
</feature>
<dbReference type="EMBL" id="CP121252">
    <property type="protein sequence ID" value="WFP16079.1"/>
    <property type="molecule type" value="Genomic_DNA"/>
</dbReference>
<accession>A0ABY8H5G1</accession>
<evidence type="ECO:0000313" key="9">
    <source>
        <dbReference type="EMBL" id="WFP16079.1"/>
    </source>
</evidence>
<evidence type="ECO:0000256" key="7">
    <source>
        <dbReference type="SAM" id="SignalP"/>
    </source>
</evidence>
<evidence type="ECO:0000256" key="6">
    <source>
        <dbReference type="SAM" id="Phobius"/>
    </source>
</evidence>
<dbReference type="Proteomes" id="UP001219037">
    <property type="component" value="Chromosome"/>
</dbReference>
<evidence type="ECO:0000256" key="1">
    <source>
        <dbReference type="ARBA" id="ARBA00004196"/>
    </source>
</evidence>
<dbReference type="PANTHER" id="PTHR34820:SF4">
    <property type="entry name" value="INNER MEMBRANE PROTEIN YEBZ"/>
    <property type="match status" value="1"/>
</dbReference>
<keyword evidence="6" id="KW-0812">Transmembrane</keyword>